<dbReference type="InterPro" id="IPR017237">
    <property type="entry name" value="RLMG"/>
</dbReference>
<comment type="function">
    <text evidence="6">Specifically methylates the guanine in position 1835 (m2G1835) of 23S rRNA.</text>
</comment>
<comment type="catalytic activity">
    <reaction evidence="6">
        <text>guanosine(1835) in 23S rRNA + S-adenosyl-L-methionine = N(2)-methylguanosine(1835) in 23S rRNA + S-adenosyl-L-homocysteine + H(+)</text>
        <dbReference type="Rhea" id="RHEA:42744"/>
        <dbReference type="Rhea" id="RHEA-COMP:10217"/>
        <dbReference type="Rhea" id="RHEA-COMP:10218"/>
        <dbReference type="ChEBI" id="CHEBI:15378"/>
        <dbReference type="ChEBI" id="CHEBI:57856"/>
        <dbReference type="ChEBI" id="CHEBI:59789"/>
        <dbReference type="ChEBI" id="CHEBI:74269"/>
        <dbReference type="ChEBI" id="CHEBI:74481"/>
        <dbReference type="EC" id="2.1.1.174"/>
    </reaction>
</comment>
<keyword evidence="2 6" id="KW-0698">rRNA processing</keyword>
<evidence type="ECO:0000259" key="8">
    <source>
        <dbReference type="Pfam" id="PF26049"/>
    </source>
</evidence>
<dbReference type="PROSITE" id="PS00092">
    <property type="entry name" value="N6_MTASE"/>
    <property type="match status" value="1"/>
</dbReference>
<name>A0ABS8GBM5_9ALTE</name>
<evidence type="ECO:0000256" key="4">
    <source>
        <dbReference type="ARBA" id="ARBA00022679"/>
    </source>
</evidence>
<dbReference type="HAMAP" id="MF_01859">
    <property type="entry name" value="23SrRNA_methyltr_G"/>
    <property type="match status" value="1"/>
</dbReference>
<keyword evidence="1 6" id="KW-0963">Cytoplasm</keyword>
<comment type="subcellular location">
    <subcellularLocation>
        <location evidence="6">Cytoplasm</location>
    </subcellularLocation>
</comment>
<feature type="domain" description="Methyltransferase small" evidence="7">
    <location>
        <begin position="203"/>
        <end position="373"/>
    </location>
</feature>
<dbReference type="Pfam" id="PF26049">
    <property type="entry name" value="RLMG_N"/>
    <property type="match status" value="1"/>
</dbReference>
<dbReference type="EC" id="2.1.1.174" evidence="6"/>
<reference evidence="9 10" key="1">
    <citation type="submission" date="2021-10" db="EMBL/GenBank/DDBJ databases">
        <title>Draft genome of Aestuariibacter halophilus JC2043.</title>
        <authorList>
            <person name="Emsley S.A."/>
            <person name="Pfannmuller K.M."/>
            <person name="Ushijima B."/>
            <person name="Saw J.H."/>
            <person name="Videau P."/>
        </authorList>
    </citation>
    <scope>NUCLEOTIDE SEQUENCE [LARGE SCALE GENOMIC DNA]</scope>
    <source>
        <strain evidence="9 10">JC2043</strain>
    </source>
</reference>
<dbReference type="Gene3D" id="3.40.50.150">
    <property type="entry name" value="Vaccinia Virus protein VP39"/>
    <property type="match status" value="2"/>
</dbReference>
<organism evidence="9 10">
    <name type="scientific">Fluctibacter halophilus</name>
    <dbReference type="NCBI Taxonomy" id="226011"/>
    <lineage>
        <taxon>Bacteria</taxon>
        <taxon>Pseudomonadati</taxon>
        <taxon>Pseudomonadota</taxon>
        <taxon>Gammaproteobacteria</taxon>
        <taxon>Alteromonadales</taxon>
        <taxon>Alteromonadaceae</taxon>
        <taxon>Fluctibacter</taxon>
    </lineage>
</organism>
<dbReference type="InterPro" id="IPR002052">
    <property type="entry name" value="DNA_methylase_N6_adenine_CS"/>
</dbReference>
<comment type="caution">
    <text evidence="9">The sequence shown here is derived from an EMBL/GenBank/DDBJ whole genome shotgun (WGS) entry which is preliminary data.</text>
</comment>
<keyword evidence="3 6" id="KW-0489">Methyltransferase</keyword>
<evidence type="ECO:0000256" key="1">
    <source>
        <dbReference type="ARBA" id="ARBA00022490"/>
    </source>
</evidence>
<dbReference type="PIRSF" id="PIRSF037565">
    <property type="entry name" value="RRNA_m2G_Mtase_RsmD_prd"/>
    <property type="match status" value="1"/>
</dbReference>
<evidence type="ECO:0000256" key="5">
    <source>
        <dbReference type="ARBA" id="ARBA00022691"/>
    </source>
</evidence>
<evidence type="ECO:0000256" key="6">
    <source>
        <dbReference type="HAMAP-Rule" id="MF_01859"/>
    </source>
</evidence>
<dbReference type="SUPFAM" id="SSF53335">
    <property type="entry name" value="S-adenosyl-L-methionine-dependent methyltransferases"/>
    <property type="match status" value="1"/>
</dbReference>
<evidence type="ECO:0000313" key="10">
    <source>
        <dbReference type="Proteomes" id="UP001520878"/>
    </source>
</evidence>
<dbReference type="InterPro" id="IPR046977">
    <property type="entry name" value="RsmC/RlmG"/>
</dbReference>
<proteinExistence type="inferred from homology"/>
<evidence type="ECO:0000256" key="3">
    <source>
        <dbReference type="ARBA" id="ARBA00022603"/>
    </source>
</evidence>
<dbReference type="EMBL" id="JAJEWP010000006">
    <property type="protein sequence ID" value="MCC2617908.1"/>
    <property type="molecule type" value="Genomic_DNA"/>
</dbReference>
<keyword evidence="10" id="KW-1185">Reference proteome</keyword>
<accession>A0ABS8GBM5</accession>
<evidence type="ECO:0000256" key="2">
    <source>
        <dbReference type="ARBA" id="ARBA00022552"/>
    </source>
</evidence>
<dbReference type="Proteomes" id="UP001520878">
    <property type="component" value="Unassembled WGS sequence"/>
</dbReference>
<comment type="similarity">
    <text evidence="6">Belongs to the methyltransferase superfamily. RlmG family.</text>
</comment>
<dbReference type="CDD" id="cd02440">
    <property type="entry name" value="AdoMet_MTases"/>
    <property type="match status" value="1"/>
</dbReference>
<evidence type="ECO:0000313" key="9">
    <source>
        <dbReference type="EMBL" id="MCC2617908.1"/>
    </source>
</evidence>
<protein>
    <recommendedName>
        <fullName evidence="6">Ribosomal RNA large subunit methyltransferase G</fullName>
        <ecNumber evidence="6">2.1.1.174</ecNumber>
    </recommendedName>
    <alternativeName>
        <fullName evidence="6">23S rRNA m2G1835 methyltransferase</fullName>
    </alternativeName>
    <alternativeName>
        <fullName evidence="6">rRNA (guanine-N(2)-)-methyltransferase RlmG</fullName>
    </alternativeName>
</protein>
<dbReference type="InterPro" id="IPR058679">
    <property type="entry name" value="RlmG_N"/>
</dbReference>
<dbReference type="PANTHER" id="PTHR47816:SF5">
    <property type="entry name" value="RIBOSOMAL RNA LARGE SUBUNIT METHYLTRANSFERASE G"/>
    <property type="match status" value="1"/>
</dbReference>
<evidence type="ECO:0000259" key="7">
    <source>
        <dbReference type="Pfam" id="PF05175"/>
    </source>
</evidence>
<dbReference type="GO" id="GO:0008168">
    <property type="term" value="F:methyltransferase activity"/>
    <property type="evidence" value="ECO:0007669"/>
    <property type="project" value="UniProtKB-KW"/>
</dbReference>
<keyword evidence="4 6" id="KW-0808">Transferase</keyword>
<dbReference type="InterPro" id="IPR007848">
    <property type="entry name" value="Small_mtfrase_dom"/>
</dbReference>
<dbReference type="Pfam" id="PF05175">
    <property type="entry name" value="MTS"/>
    <property type="match status" value="1"/>
</dbReference>
<feature type="domain" description="RlmG N-terminal" evidence="8">
    <location>
        <begin position="3"/>
        <end position="183"/>
    </location>
</feature>
<gene>
    <name evidence="6" type="primary">rlmG</name>
    <name evidence="9" type="ORF">LJ739_16770</name>
</gene>
<dbReference type="GO" id="GO:0032259">
    <property type="term" value="P:methylation"/>
    <property type="evidence" value="ECO:0007669"/>
    <property type="project" value="UniProtKB-KW"/>
</dbReference>
<keyword evidence="5 6" id="KW-0949">S-adenosyl-L-methionine</keyword>
<dbReference type="InterPro" id="IPR029063">
    <property type="entry name" value="SAM-dependent_MTases_sf"/>
</dbReference>
<dbReference type="PANTHER" id="PTHR47816">
    <property type="entry name" value="RIBOSOMAL RNA SMALL SUBUNIT METHYLTRANSFERASE C"/>
    <property type="match status" value="1"/>
</dbReference>
<sequence>MNTELTLAGRTLHLTRYPTAAQHPSLQAWDAADELLINHVVETYGEQFNGRCHIYNDDFGALGCWFAAWQTDWVNDSFVARQALQANLDANQLMAAEVNCHDPLWQPASPVDRVLIKIPKTTALLEHQLAQLQPWVGPETQIIAAGKVKAIHTSTLKLFERYLGPTTTSLAKKKARLIFCTPTASGIVPMPPPTEWYTDNPRFRISNHANVFARQQLDIGARFLLDNLPDCSGQRIIDLGCGNGVLGLHVLAQWPDSRVTFVDESFMAIASARDNVTGNLQDGLQRSEFLVSNCLEQFSGGQVDRILCNPPFHQQNTITDHIADQMFADARQHLRPGGELRIIGNRHLDYPAKLKRLFGGYTVVAANRKFSILSAIKR</sequence>